<evidence type="ECO:0000313" key="3">
    <source>
        <dbReference type="EMBL" id="KTG08940.1"/>
    </source>
</evidence>
<dbReference type="EMBL" id="LOPU01000029">
    <property type="protein sequence ID" value="KTG08940.1"/>
    <property type="molecule type" value="Genomic_DNA"/>
</dbReference>
<dbReference type="RefSeq" id="WP_058582093.1">
    <property type="nucleotide sequence ID" value="NZ_LOPU01000029.1"/>
</dbReference>
<dbReference type="InterPro" id="IPR058369">
    <property type="entry name" value="DUF8056"/>
</dbReference>
<dbReference type="AlphaFoldDB" id="A0A0W1R6V6"/>
<evidence type="ECO:0000259" key="2">
    <source>
        <dbReference type="Pfam" id="PF26243"/>
    </source>
</evidence>
<keyword evidence="4" id="KW-1185">Reference proteome</keyword>
<dbReference type="Proteomes" id="UP000054387">
    <property type="component" value="Unassembled WGS sequence"/>
</dbReference>
<evidence type="ECO:0000256" key="1">
    <source>
        <dbReference type="SAM" id="Phobius"/>
    </source>
</evidence>
<sequence>MADGYNGVFGAFPYALRHSTSWLFRLYVAVSALVALFLSLIVGMGLVVLIAGTVDLGGGQLTLSRSFYAVVGLLLVAPVLAPTLFVARRHRREETRENEHYDFALGLSGFVFLASLYVGAIITVPPDLQTPVSGSLAPLVEFLYGLPQLFGLVPPLLAALLIFGLHRRLR</sequence>
<name>A0A0W1R6V6_9EURY</name>
<gene>
    <name evidence="3" type="ORF">AUR64_14110</name>
</gene>
<feature type="transmembrane region" description="Helical" evidence="1">
    <location>
        <begin position="103"/>
        <end position="122"/>
    </location>
</feature>
<feature type="transmembrane region" description="Helical" evidence="1">
    <location>
        <begin position="66"/>
        <end position="87"/>
    </location>
</feature>
<comment type="caution">
    <text evidence="3">The sequence shown here is derived from an EMBL/GenBank/DDBJ whole genome shotgun (WGS) entry which is preliminary data.</text>
</comment>
<keyword evidence="1" id="KW-0812">Transmembrane</keyword>
<feature type="transmembrane region" description="Helical" evidence="1">
    <location>
        <begin position="142"/>
        <end position="165"/>
    </location>
</feature>
<feature type="domain" description="DUF8056" evidence="2">
    <location>
        <begin position="1"/>
        <end position="170"/>
    </location>
</feature>
<dbReference type="Pfam" id="PF26243">
    <property type="entry name" value="DUF8056"/>
    <property type="match status" value="1"/>
</dbReference>
<reference evidence="3 4" key="1">
    <citation type="submission" date="2015-12" db="EMBL/GenBank/DDBJ databases">
        <title>Haloprofundus marisrubri gen. nov., sp. nov., an extremely halophilic archaeon isolated from the Discovery deep brine-seawater interface in the Red Sea.</title>
        <authorList>
            <person name="Zhang G."/>
            <person name="Stingl U."/>
            <person name="Rashid M."/>
        </authorList>
    </citation>
    <scope>NUCLEOTIDE SEQUENCE [LARGE SCALE GENOMIC DNA]</scope>
    <source>
        <strain evidence="3 4">SB9</strain>
    </source>
</reference>
<keyword evidence="1" id="KW-1133">Transmembrane helix</keyword>
<keyword evidence="1" id="KW-0472">Membrane</keyword>
<organism evidence="3 4">
    <name type="scientific">Haloprofundus marisrubri</name>
    <dbReference type="NCBI Taxonomy" id="1514971"/>
    <lineage>
        <taxon>Archaea</taxon>
        <taxon>Methanobacteriati</taxon>
        <taxon>Methanobacteriota</taxon>
        <taxon>Stenosarchaea group</taxon>
        <taxon>Halobacteria</taxon>
        <taxon>Halobacteriales</taxon>
        <taxon>Haloferacaceae</taxon>
        <taxon>Haloprofundus</taxon>
    </lineage>
</organism>
<proteinExistence type="predicted"/>
<dbReference type="STRING" id="1514971.AUR64_14110"/>
<accession>A0A0W1R6V6</accession>
<protein>
    <recommendedName>
        <fullName evidence="2">DUF8056 domain-containing protein</fullName>
    </recommendedName>
</protein>
<evidence type="ECO:0000313" key="4">
    <source>
        <dbReference type="Proteomes" id="UP000054387"/>
    </source>
</evidence>
<dbReference type="OrthoDB" id="271552at2157"/>
<feature type="transmembrane region" description="Helical" evidence="1">
    <location>
        <begin position="26"/>
        <end position="54"/>
    </location>
</feature>